<gene>
    <name evidence="1" type="ORF">RND71_013819</name>
</gene>
<protein>
    <submittedName>
        <fullName evidence="1">Uncharacterized protein</fullName>
    </submittedName>
</protein>
<reference evidence="1" key="1">
    <citation type="submission" date="2023-12" db="EMBL/GenBank/DDBJ databases">
        <title>Genome assembly of Anisodus tanguticus.</title>
        <authorList>
            <person name="Wang Y.-J."/>
        </authorList>
    </citation>
    <scope>NUCLEOTIDE SEQUENCE</scope>
    <source>
        <strain evidence="1">KB-2021</strain>
        <tissue evidence="1">Leaf</tissue>
    </source>
</reference>
<name>A0AAE1S7Y6_9SOLA</name>
<dbReference type="Proteomes" id="UP001291623">
    <property type="component" value="Unassembled WGS sequence"/>
</dbReference>
<sequence length="87" mass="10198">MACFAILIQHKGEWETNNKYVDYVVDIVVIDSNFNFEDLIAIVSKQIWMDTTVNMVEIEYILSDQCPALLIHNNMSIRVYIQLKMKI</sequence>
<dbReference type="EMBL" id="JAVYJV010000007">
    <property type="protein sequence ID" value="KAK4365939.1"/>
    <property type="molecule type" value="Genomic_DNA"/>
</dbReference>
<keyword evidence="2" id="KW-1185">Reference proteome</keyword>
<dbReference type="AlphaFoldDB" id="A0AAE1S7Y6"/>
<proteinExistence type="predicted"/>
<organism evidence="1 2">
    <name type="scientific">Anisodus tanguticus</name>
    <dbReference type="NCBI Taxonomy" id="243964"/>
    <lineage>
        <taxon>Eukaryota</taxon>
        <taxon>Viridiplantae</taxon>
        <taxon>Streptophyta</taxon>
        <taxon>Embryophyta</taxon>
        <taxon>Tracheophyta</taxon>
        <taxon>Spermatophyta</taxon>
        <taxon>Magnoliopsida</taxon>
        <taxon>eudicotyledons</taxon>
        <taxon>Gunneridae</taxon>
        <taxon>Pentapetalae</taxon>
        <taxon>asterids</taxon>
        <taxon>lamiids</taxon>
        <taxon>Solanales</taxon>
        <taxon>Solanaceae</taxon>
        <taxon>Solanoideae</taxon>
        <taxon>Hyoscyameae</taxon>
        <taxon>Anisodus</taxon>
    </lineage>
</organism>
<evidence type="ECO:0000313" key="1">
    <source>
        <dbReference type="EMBL" id="KAK4365939.1"/>
    </source>
</evidence>
<accession>A0AAE1S7Y6</accession>
<comment type="caution">
    <text evidence="1">The sequence shown here is derived from an EMBL/GenBank/DDBJ whole genome shotgun (WGS) entry which is preliminary data.</text>
</comment>
<evidence type="ECO:0000313" key="2">
    <source>
        <dbReference type="Proteomes" id="UP001291623"/>
    </source>
</evidence>